<feature type="transmembrane region" description="Helical" evidence="10">
    <location>
        <begin position="390"/>
        <end position="409"/>
    </location>
</feature>
<dbReference type="InterPro" id="IPR048279">
    <property type="entry name" value="MdtK-like"/>
</dbReference>
<dbReference type="GO" id="GO:0042910">
    <property type="term" value="F:xenobiotic transmembrane transporter activity"/>
    <property type="evidence" value="ECO:0007669"/>
    <property type="project" value="InterPro"/>
</dbReference>
<feature type="transmembrane region" description="Helical" evidence="10">
    <location>
        <begin position="76"/>
        <end position="100"/>
    </location>
</feature>
<sequence>MQADKTAKKYWSLKMETRNQAKEVGNTDGNNREIFEDMSIPKALATMAVPTIIGQMVVLIYNLADTFFIGRTGNPYMIGAASLVLPIFNLSNSISNFVGVGSGTLVSRLLGVHKDKDASKVSAFAFYLAIIVSAIFSLCIFIFMDPLLKALGSSSQTHVFARQYAFCVVVLGGIPTITQLTLAQLLRAVGCSKQAGFGMSMGGILNVFLDPLFMFVILPEGNEVLGAGIATMLSNTAALIYFIITVAHYSHTTVLRLSPHGLPNKEQIKGIISVGAPACLSNFLFDLSQMMINRLMSGYGDIALAAIGIELKAERLPLNAGIGIAQAMLPIAAYNHSSGNYKRMRGIINFSRFVGIVIGIGSVVLYEICAKQIIGIFINEPQTISYGTSFIRIRCLATTFMFISFHYVYVFQAMGCGGRALFCAVMRQLFFNIPFMLIFNPIFGMYGLVWAEFAADVLTVFFSWLLYRSYDRKALQPLEKKRAQSL</sequence>
<evidence type="ECO:0000256" key="2">
    <source>
        <dbReference type="ARBA" id="ARBA00008417"/>
    </source>
</evidence>
<dbReference type="AlphaFoldDB" id="A0A6N7IX00"/>
<keyword evidence="12" id="KW-1185">Reference proteome</keyword>
<dbReference type="CDD" id="cd13143">
    <property type="entry name" value="MATE_MepA_like"/>
    <property type="match status" value="1"/>
</dbReference>
<dbReference type="InterPro" id="IPR002528">
    <property type="entry name" value="MATE_fam"/>
</dbReference>
<protein>
    <recommendedName>
        <fullName evidence="3">Multidrug export protein MepA</fullName>
    </recommendedName>
</protein>
<gene>
    <name evidence="11" type="ORF">FRC54_02435</name>
</gene>
<evidence type="ECO:0000313" key="12">
    <source>
        <dbReference type="Proteomes" id="UP000460257"/>
    </source>
</evidence>
<feature type="transmembrane region" description="Helical" evidence="10">
    <location>
        <begin position="224"/>
        <end position="247"/>
    </location>
</feature>
<organism evidence="11 12">
    <name type="scientific">Candidatus Weimeria bifida</name>
    <dbReference type="NCBI Taxonomy" id="2599074"/>
    <lineage>
        <taxon>Bacteria</taxon>
        <taxon>Bacillati</taxon>
        <taxon>Bacillota</taxon>
        <taxon>Clostridia</taxon>
        <taxon>Lachnospirales</taxon>
        <taxon>Lachnospiraceae</taxon>
        <taxon>Candidatus Weimeria</taxon>
    </lineage>
</organism>
<dbReference type="InterPro" id="IPR045070">
    <property type="entry name" value="MATE_MepA-like"/>
</dbReference>
<dbReference type="PANTHER" id="PTHR43823:SF3">
    <property type="entry name" value="MULTIDRUG EXPORT PROTEIN MEPA"/>
    <property type="match status" value="1"/>
</dbReference>
<dbReference type="GO" id="GO:0005886">
    <property type="term" value="C:plasma membrane"/>
    <property type="evidence" value="ECO:0007669"/>
    <property type="project" value="UniProtKB-SubCell"/>
</dbReference>
<name>A0A6N7IX00_9FIRM</name>
<dbReference type="PIRSF" id="PIRSF006603">
    <property type="entry name" value="DinF"/>
    <property type="match status" value="1"/>
</dbReference>
<keyword evidence="6 10" id="KW-0812">Transmembrane</keyword>
<evidence type="ECO:0000256" key="4">
    <source>
        <dbReference type="ARBA" id="ARBA00022448"/>
    </source>
</evidence>
<feature type="transmembrane region" description="Helical" evidence="10">
    <location>
        <begin position="163"/>
        <end position="183"/>
    </location>
</feature>
<dbReference type="Proteomes" id="UP000460257">
    <property type="component" value="Unassembled WGS sequence"/>
</dbReference>
<proteinExistence type="inferred from homology"/>
<keyword evidence="9" id="KW-0046">Antibiotic resistance</keyword>
<dbReference type="InterPro" id="IPR051327">
    <property type="entry name" value="MATE_MepA_subfamily"/>
</dbReference>
<comment type="subcellular location">
    <subcellularLocation>
        <location evidence="1">Cell membrane</location>
        <topology evidence="1">Multi-pass membrane protein</topology>
    </subcellularLocation>
</comment>
<dbReference type="EMBL" id="VOGC01000002">
    <property type="protein sequence ID" value="MQN00835.1"/>
    <property type="molecule type" value="Genomic_DNA"/>
</dbReference>
<feature type="transmembrane region" description="Helical" evidence="10">
    <location>
        <begin position="195"/>
        <end position="218"/>
    </location>
</feature>
<evidence type="ECO:0000256" key="8">
    <source>
        <dbReference type="ARBA" id="ARBA00023136"/>
    </source>
</evidence>
<comment type="similarity">
    <text evidence="2">Belongs to the multi antimicrobial extrusion (MATE) (TC 2.A.66.1) family. MepA subfamily.</text>
</comment>
<evidence type="ECO:0000256" key="7">
    <source>
        <dbReference type="ARBA" id="ARBA00022989"/>
    </source>
</evidence>
<evidence type="ECO:0000313" key="11">
    <source>
        <dbReference type="EMBL" id="MQN00835.1"/>
    </source>
</evidence>
<feature type="transmembrane region" description="Helical" evidence="10">
    <location>
        <begin position="43"/>
        <end position="64"/>
    </location>
</feature>
<keyword evidence="5" id="KW-1003">Cell membrane</keyword>
<evidence type="ECO:0000256" key="6">
    <source>
        <dbReference type="ARBA" id="ARBA00022692"/>
    </source>
</evidence>
<reference evidence="11" key="1">
    <citation type="journal article" date="2020" name="Appl. Environ. Microbiol.">
        <title>Medium-Chain Fatty Acid Synthesis by 'Candidatus Weimeria bifida' gen. nov., sp. nov., and 'Candidatus Pseudoramibacter fermentans' sp. nov.</title>
        <authorList>
            <person name="Scarborough M.J."/>
            <person name="Myers K.S."/>
            <person name="Donohue T.J."/>
            <person name="Noguera D.R."/>
        </authorList>
    </citation>
    <scope>NUCLEOTIDE SEQUENCE</scope>
    <source>
        <strain evidence="11">LCO1.1</strain>
    </source>
</reference>
<evidence type="ECO:0000256" key="3">
    <source>
        <dbReference type="ARBA" id="ARBA00022106"/>
    </source>
</evidence>
<feature type="transmembrane region" description="Helical" evidence="10">
    <location>
        <begin position="353"/>
        <end position="378"/>
    </location>
</feature>
<evidence type="ECO:0000256" key="1">
    <source>
        <dbReference type="ARBA" id="ARBA00004651"/>
    </source>
</evidence>
<comment type="caution">
    <text evidence="11">The sequence shown here is derived from an EMBL/GenBank/DDBJ whole genome shotgun (WGS) entry which is preliminary data.</text>
</comment>
<feature type="transmembrane region" description="Helical" evidence="10">
    <location>
        <begin position="121"/>
        <end position="143"/>
    </location>
</feature>
<dbReference type="GO" id="GO:0015297">
    <property type="term" value="F:antiporter activity"/>
    <property type="evidence" value="ECO:0007669"/>
    <property type="project" value="InterPro"/>
</dbReference>
<accession>A0A6N7IX00</accession>
<dbReference type="GO" id="GO:0046677">
    <property type="term" value="P:response to antibiotic"/>
    <property type="evidence" value="ECO:0007669"/>
    <property type="project" value="UniProtKB-KW"/>
</dbReference>
<evidence type="ECO:0000256" key="5">
    <source>
        <dbReference type="ARBA" id="ARBA00022475"/>
    </source>
</evidence>
<keyword evidence="7 10" id="KW-1133">Transmembrane helix</keyword>
<evidence type="ECO:0000256" key="9">
    <source>
        <dbReference type="ARBA" id="ARBA00023251"/>
    </source>
</evidence>
<evidence type="ECO:0000256" key="10">
    <source>
        <dbReference type="SAM" id="Phobius"/>
    </source>
</evidence>
<keyword evidence="8 10" id="KW-0472">Membrane</keyword>
<keyword evidence="4" id="KW-0813">Transport</keyword>
<dbReference type="Pfam" id="PF01554">
    <property type="entry name" value="MatE"/>
    <property type="match status" value="2"/>
</dbReference>
<dbReference type="PANTHER" id="PTHR43823">
    <property type="entry name" value="SPORULATION PROTEIN YKVU"/>
    <property type="match status" value="1"/>
</dbReference>